<evidence type="ECO:0000256" key="2">
    <source>
        <dbReference type="ARBA" id="ARBA00006801"/>
    </source>
</evidence>
<dbReference type="Pfam" id="PF13621">
    <property type="entry name" value="Cupin_8"/>
    <property type="match status" value="1"/>
</dbReference>
<sequence>MCEGQPATKRAKRDCRAEGLGSLAVLNDECIIDVLHLLSGRYLAQLAAVSRCLYFYTAHNELWKGLVLETLGDAWTFRDSWKETYAWHVCPGHRPYAPPRPLNPRGFHSEFLYRSWLCAHMAIDSAWLETENVPRRSGLTLQQFREEYELPNRPVILTDVVTKWPAMQKWGREYLAEKLAGHSVLVGDAPMSFEGYCAYADAQSDELPLYLFDKGFAERCPDLGADYQVPEVFSEDLFAVLGPGRPDHRWLIVGPARSGSTFHQDPNATCAWNAVVRGSKKWVMYPPHATPPGVRPSADGADVASPVSLTEWFLSFYEHRAAGGRAPAECVVRPGEVLFVPRQWWHLAINLEESIAVTQNYVSTANLRHVLAFLSSRNPALVSGLEGDERRASLHDDFLAALKEVRPQALADSAALEAEQLSRAQVHAQLNGLWAGLLLERWVVKRAPVDLTAQSRPAPGLSPVVLSAPWLDSKEPDANYKCAVVEFLWGVGDVSDKCGLGRLLEALGPA</sequence>
<dbReference type="InterPro" id="IPR050910">
    <property type="entry name" value="JMJD6_ArgDemeth/LysHydrox"/>
</dbReference>
<evidence type="ECO:0000256" key="4">
    <source>
        <dbReference type="ARBA" id="ARBA00023002"/>
    </source>
</evidence>
<feature type="non-terminal residue" evidence="8">
    <location>
        <position position="510"/>
    </location>
</feature>
<dbReference type="GO" id="GO:0046872">
    <property type="term" value="F:metal ion binding"/>
    <property type="evidence" value="ECO:0007669"/>
    <property type="project" value="UniProtKB-KW"/>
</dbReference>
<dbReference type="AlphaFoldDB" id="A0A1D2AG93"/>
<evidence type="ECO:0000256" key="3">
    <source>
        <dbReference type="ARBA" id="ARBA00022723"/>
    </source>
</evidence>
<organism evidence="8">
    <name type="scientific">Auxenochlorella protothecoides</name>
    <name type="common">Green microalga</name>
    <name type="synonym">Chlorella protothecoides</name>
    <dbReference type="NCBI Taxonomy" id="3075"/>
    <lineage>
        <taxon>Eukaryota</taxon>
        <taxon>Viridiplantae</taxon>
        <taxon>Chlorophyta</taxon>
        <taxon>core chlorophytes</taxon>
        <taxon>Trebouxiophyceae</taxon>
        <taxon>Chlorellales</taxon>
        <taxon>Chlorellaceae</taxon>
        <taxon>Auxenochlorella</taxon>
    </lineage>
</organism>
<proteinExistence type="inferred from homology"/>
<dbReference type="PANTHER" id="PTHR12480:SF21">
    <property type="entry name" value="JMJC DOMAIN-CONTAINING PROTEIN 8"/>
    <property type="match status" value="1"/>
</dbReference>
<dbReference type="PANTHER" id="PTHR12480">
    <property type="entry name" value="ARGININE DEMETHYLASE AND LYSYL-HYDROXYLASE JMJD"/>
    <property type="match status" value="1"/>
</dbReference>
<evidence type="ECO:0000256" key="6">
    <source>
        <dbReference type="ARBA" id="ARBA00023242"/>
    </source>
</evidence>
<dbReference type="GO" id="GO:0016491">
    <property type="term" value="F:oxidoreductase activity"/>
    <property type="evidence" value="ECO:0007669"/>
    <property type="project" value="UniProtKB-KW"/>
</dbReference>
<accession>A0A1D2AG93</accession>
<keyword evidence="4" id="KW-0560">Oxidoreductase</keyword>
<dbReference type="SMART" id="SM00558">
    <property type="entry name" value="JmjC"/>
    <property type="match status" value="1"/>
</dbReference>
<gene>
    <name evidence="8" type="ORF">g.19400</name>
</gene>
<dbReference type="Gene3D" id="2.60.120.650">
    <property type="entry name" value="Cupin"/>
    <property type="match status" value="1"/>
</dbReference>
<dbReference type="GO" id="GO:0005634">
    <property type="term" value="C:nucleus"/>
    <property type="evidence" value="ECO:0007669"/>
    <property type="project" value="UniProtKB-SubCell"/>
</dbReference>
<feature type="domain" description="JmjC" evidence="7">
    <location>
        <begin position="218"/>
        <end position="378"/>
    </location>
</feature>
<dbReference type="SUPFAM" id="SSF81383">
    <property type="entry name" value="F-box domain"/>
    <property type="match status" value="1"/>
</dbReference>
<evidence type="ECO:0000256" key="1">
    <source>
        <dbReference type="ARBA" id="ARBA00004123"/>
    </source>
</evidence>
<evidence type="ECO:0000259" key="7">
    <source>
        <dbReference type="PROSITE" id="PS51184"/>
    </source>
</evidence>
<dbReference type="Gene3D" id="1.20.1280.50">
    <property type="match status" value="1"/>
</dbReference>
<evidence type="ECO:0000256" key="5">
    <source>
        <dbReference type="ARBA" id="ARBA00023004"/>
    </source>
</evidence>
<comment type="similarity">
    <text evidence="2">Belongs to the JARID1 histone demethylase family.</text>
</comment>
<evidence type="ECO:0000313" key="8">
    <source>
        <dbReference type="EMBL" id="JAT77935.1"/>
    </source>
</evidence>
<dbReference type="InterPro" id="IPR041667">
    <property type="entry name" value="Cupin_8"/>
</dbReference>
<dbReference type="InterPro" id="IPR036047">
    <property type="entry name" value="F-box-like_dom_sf"/>
</dbReference>
<comment type="subcellular location">
    <subcellularLocation>
        <location evidence="1">Nucleus</location>
    </subcellularLocation>
</comment>
<dbReference type="InterPro" id="IPR003347">
    <property type="entry name" value="JmjC_dom"/>
</dbReference>
<keyword evidence="6" id="KW-0539">Nucleus</keyword>
<keyword evidence="3" id="KW-0479">Metal-binding</keyword>
<dbReference type="PROSITE" id="PS51184">
    <property type="entry name" value="JMJC"/>
    <property type="match status" value="1"/>
</dbReference>
<keyword evidence="5" id="KW-0408">Iron</keyword>
<dbReference type="EMBL" id="GDKF01000687">
    <property type="protein sequence ID" value="JAT77935.1"/>
    <property type="molecule type" value="Transcribed_RNA"/>
</dbReference>
<dbReference type="GO" id="GO:0000987">
    <property type="term" value="F:cis-regulatory region sequence-specific DNA binding"/>
    <property type="evidence" value="ECO:0007669"/>
    <property type="project" value="TreeGrafter"/>
</dbReference>
<reference evidence="8" key="1">
    <citation type="submission" date="2015-08" db="EMBL/GenBank/DDBJ databases">
        <authorList>
            <person name="Babu N.S."/>
            <person name="Beckwith C.J."/>
            <person name="Beseler K.G."/>
            <person name="Brison A."/>
            <person name="Carone J.V."/>
            <person name="Caskin T.P."/>
            <person name="Diamond M."/>
            <person name="Durham M.E."/>
            <person name="Foxe J.M."/>
            <person name="Go M."/>
            <person name="Henderson B.A."/>
            <person name="Jones I.B."/>
            <person name="McGettigan J.A."/>
            <person name="Micheletti S.J."/>
            <person name="Nasrallah M.E."/>
            <person name="Ortiz D."/>
            <person name="Piller C.R."/>
            <person name="Privatt S.R."/>
            <person name="Schneider S.L."/>
            <person name="Sharp S."/>
            <person name="Smith T.C."/>
            <person name="Stanton J.D."/>
            <person name="Ullery H.E."/>
            <person name="Wilson R.J."/>
            <person name="Serrano M.G."/>
            <person name="Buck G."/>
            <person name="Lee V."/>
            <person name="Wang Y."/>
            <person name="Carvalho R."/>
            <person name="Voegtly L."/>
            <person name="Shi R."/>
            <person name="Duckworth R."/>
            <person name="Johnson A."/>
            <person name="Loviza R."/>
            <person name="Walstead R."/>
            <person name="Shah Z."/>
            <person name="Kiflezghi M."/>
            <person name="Wade K."/>
            <person name="Ball S.L."/>
            <person name="Bradley K.W."/>
            <person name="Asai D.J."/>
            <person name="Bowman C.A."/>
            <person name="Russell D.A."/>
            <person name="Pope W.H."/>
            <person name="Jacobs-Sera D."/>
            <person name="Hendrix R.W."/>
            <person name="Hatfull G.F."/>
        </authorList>
    </citation>
    <scope>NUCLEOTIDE SEQUENCE</scope>
</reference>
<dbReference type="FunFam" id="2.60.120.650:FF:000045">
    <property type="entry name" value="F-box protein At1g78280"/>
    <property type="match status" value="1"/>
</dbReference>
<dbReference type="SUPFAM" id="SSF51197">
    <property type="entry name" value="Clavaminate synthase-like"/>
    <property type="match status" value="1"/>
</dbReference>
<name>A0A1D2AG93_AUXPR</name>
<protein>
    <recommendedName>
        <fullName evidence="7">JmjC domain-containing protein</fullName>
    </recommendedName>
</protein>